<keyword evidence="2" id="KW-0614">Plasmid</keyword>
<reference evidence="2" key="1">
    <citation type="submission" date="2023-02" db="EMBL/GenBank/DDBJ databases">
        <title>Isolation, identification, and genome analysis of Vibrio campbellii in the Penaeus vannamei larvae stage.</title>
        <authorList>
            <person name="Huang T."/>
            <person name="Zhang B."/>
        </authorList>
    </citation>
    <scope>NUCLEOTIDE SEQUENCE</scope>
    <source>
        <strain evidence="2">20220413_1</strain>
        <plasmid evidence="2">p_1</plasmid>
    </source>
</reference>
<dbReference type="EMBL" id="CP117990">
    <property type="protein sequence ID" value="WDG11969.1"/>
    <property type="molecule type" value="Genomic_DNA"/>
</dbReference>
<keyword evidence="1" id="KW-0812">Transmembrane</keyword>
<dbReference type="AlphaFoldDB" id="A0AAQ3B1M2"/>
<keyword evidence="1" id="KW-0472">Membrane</keyword>
<dbReference type="Pfam" id="PF14348">
    <property type="entry name" value="DtrJ-like"/>
    <property type="match status" value="1"/>
</dbReference>
<dbReference type="RefSeq" id="WP_274292198.1">
    <property type="nucleotide sequence ID" value="NZ_CP117990.1"/>
</dbReference>
<gene>
    <name evidence="2" type="ORF">PUN50_27130</name>
</gene>
<dbReference type="InterPro" id="IPR022266">
    <property type="entry name" value="DtrJ-like"/>
</dbReference>
<accession>A0AAQ3B1M2</accession>
<geneLocation type="plasmid" evidence="2 3">
    <name>p_1</name>
</geneLocation>
<name>A0AAQ3B1M2_9VIBR</name>
<evidence type="ECO:0000313" key="3">
    <source>
        <dbReference type="Proteomes" id="UP001219537"/>
    </source>
</evidence>
<evidence type="ECO:0000256" key="1">
    <source>
        <dbReference type="SAM" id="Phobius"/>
    </source>
</evidence>
<feature type="transmembrane region" description="Helical" evidence="1">
    <location>
        <begin position="20"/>
        <end position="43"/>
    </location>
</feature>
<feature type="transmembrane region" description="Helical" evidence="1">
    <location>
        <begin position="124"/>
        <end position="145"/>
    </location>
</feature>
<keyword evidence="1" id="KW-1133">Transmembrane helix</keyword>
<proteinExistence type="predicted"/>
<sequence>MADKTSNPPVERKLPTPWYGLPFVALGHLFWIWIILIVLEWFAPLWGQSTGQHAKHIFITQMLTLQSEQPSLSASVLAIVHAFSQHAQALLSIEFDGALSFTTTYWHGVVYVTLALLARMTMLALSWPLFILACFLGAFDGLIARQRRTAFVGRETETAHYYARKALPVITALTGYVWLLLPGLWPLSPTWLLLPGAVMIGLLVRTSIASYKKYL</sequence>
<dbReference type="Proteomes" id="UP001219537">
    <property type="component" value="Plasmid p_1"/>
</dbReference>
<feature type="transmembrane region" description="Helical" evidence="1">
    <location>
        <begin position="191"/>
        <end position="211"/>
    </location>
</feature>
<evidence type="ECO:0000313" key="2">
    <source>
        <dbReference type="EMBL" id="WDG11969.1"/>
    </source>
</evidence>
<organism evidence="2 3">
    <name type="scientific">Vibrio campbellii</name>
    <dbReference type="NCBI Taxonomy" id="680"/>
    <lineage>
        <taxon>Bacteria</taxon>
        <taxon>Pseudomonadati</taxon>
        <taxon>Pseudomonadota</taxon>
        <taxon>Gammaproteobacteria</taxon>
        <taxon>Vibrionales</taxon>
        <taxon>Vibrionaceae</taxon>
        <taxon>Vibrio</taxon>
    </lineage>
</organism>
<protein>
    <submittedName>
        <fullName evidence="2">DUF4400 domain-containing protein</fullName>
    </submittedName>
</protein>
<feature type="transmembrane region" description="Helical" evidence="1">
    <location>
        <begin position="166"/>
        <end position="185"/>
    </location>
</feature>